<feature type="compositionally biased region" description="Basic and acidic residues" evidence="1">
    <location>
        <begin position="153"/>
        <end position="162"/>
    </location>
</feature>
<accession>A0AAN7ART4</accession>
<feature type="compositionally biased region" description="Basic and acidic residues" evidence="1">
    <location>
        <begin position="388"/>
        <end position="398"/>
    </location>
</feature>
<feature type="region of interest" description="Disordered" evidence="1">
    <location>
        <begin position="1"/>
        <end position="312"/>
    </location>
</feature>
<proteinExistence type="predicted"/>
<comment type="caution">
    <text evidence="2">The sequence shown here is derived from an EMBL/GenBank/DDBJ whole genome shotgun (WGS) entry which is preliminary data.</text>
</comment>
<protein>
    <submittedName>
        <fullName evidence="2">Uncharacterized protein</fullName>
    </submittedName>
</protein>
<dbReference type="AlphaFoldDB" id="A0AAN7ART4"/>
<organism evidence="2 3">
    <name type="scientific">Triangularia verruculosa</name>
    <dbReference type="NCBI Taxonomy" id="2587418"/>
    <lineage>
        <taxon>Eukaryota</taxon>
        <taxon>Fungi</taxon>
        <taxon>Dikarya</taxon>
        <taxon>Ascomycota</taxon>
        <taxon>Pezizomycotina</taxon>
        <taxon>Sordariomycetes</taxon>
        <taxon>Sordariomycetidae</taxon>
        <taxon>Sordariales</taxon>
        <taxon>Podosporaceae</taxon>
        <taxon>Triangularia</taxon>
    </lineage>
</organism>
<gene>
    <name evidence="2" type="ORF">QBC40DRAFT_233670</name>
</gene>
<evidence type="ECO:0000313" key="3">
    <source>
        <dbReference type="Proteomes" id="UP001303160"/>
    </source>
</evidence>
<feature type="region of interest" description="Disordered" evidence="1">
    <location>
        <begin position="519"/>
        <end position="570"/>
    </location>
</feature>
<reference evidence="2" key="2">
    <citation type="submission" date="2023-05" db="EMBL/GenBank/DDBJ databases">
        <authorList>
            <consortium name="Lawrence Berkeley National Laboratory"/>
            <person name="Steindorff A."/>
            <person name="Hensen N."/>
            <person name="Bonometti L."/>
            <person name="Westerberg I."/>
            <person name="Brannstrom I.O."/>
            <person name="Guillou S."/>
            <person name="Cros-Aarteil S."/>
            <person name="Calhoun S."/>
            <person name="Haridas S."/>
            <person name="Kuo A."/>
            <person name="Mondo S."/>
            <person name="Pangilinan J."/>
            <person name="Riley R."/>
            <person name="Labutti K."/>
            <person name="Andreopoulos B."/>
            <person name="Lipzen A."/>
            <person name="Chen C."/>
            <person name="Yanf M."/>
            <person name="Daum C."/>
            <person name="Ng V."/>
            <person name="Clum A."/>
            <person name="Ohm R."/>
            <person name="Martin F."/>
            <person name="Silar P."/>
            <person name="Natvig D."/>
            <person name="Lalanne C."/>
            <person name="Gautier V."/>
            <person name="Ament-Velasquez S.L."/>
            <person name="Kruys A."/>
            <person name="Hutchinson M.I."/>
            <person name="Powell A.J."/>
            <person name="Barry K."/>
            <person name="Miller A.N."/>
            <person name="Grigoriev I.V."/>
            <person name="Debuchy R."/>
            <person name="Gladieux P."/>
            <person name="Thoren M.H."/>
            <person name="Johannesson H."/>
        </authorList>
    </citation>
    <scope>NUCLEOTIDE SEQUENCE</scope>
    <source>
        <strain evidence="2">CBS 315.58</strain>
    </source>
</reference>
<name>A0AAN7ART4_9PEZI</name>
<feature type="region of interest" description="Disordered" evidence="1">
    <location>
        <begin position="338"/>
        <end position="413"/>
    </location>
</feature>
<feature type="compositionally biased region" description="Basic and acidic residues" evidence="1">
    <location>
        <begin position="344"/>
        <end position="370"/>
    </location>
</feature>
<sequence length="867" mass="94250">MASPTTTRPNGFVGNGSSPQASDSSASDLEERNHPDSSLPRRYLTQQKSPSPPPTRKKVEFSSENLRYNRMMLKQARETNRISGGSGQNRSKNRGSHRPNRAELGSRGVSIGGTRPLRPPRSPAPVTLQSGTTVGIRGGLTRLGAEARPGTTQHEHSHEKECQSASKKRTLDVAPEIFPSPKRRLLDRVSRSPSPHISHRHYEHIALDSSEDELGQRDELGEPSPTPARRLNPPTSRTSSAGKSPVRRFHSPQRQRPSTSSGLALETRAGRKKVAFSPHGSSGHGNGGFSTLFSKARHGTPPSQTGVPKQRRALSVWRLASPPKVDTGGAPEAAIIDVESDEDERSHNRDERSHPLKSVSEVKVEHENRGDQAPTVTETALPIPTEAPQRRTESRSSEKSVNIQPGEPSEQNPIIMCGERQYSEWTGTWDGDARRIPGAGALFPEGYEPLVGSPEPWICPIRDCQTVFPAAWALGGHFSASHRALLLNDNRDGTMSILGKRKFPDPASGRMPALVVSRQPLDPATAIPKASPRKPGRRKKVENRIPLSDVTPKRPKETPVPVPKLLNTPRPRSNSILVIELPSNRSSKHLYSPDKHSQAILRPKENADIREKKDANPDSSSSDESIPHTPIHRRTEKGGDLPVSPQAAKVDDNRDTITRNAASTRRSGRLAKPEPARRPAQPRPASKRPGQAAPESKKPSRKQPASSAAKLARPTPNFAGESSRRADGVAVPPPYTMSDWEIAPGRVRVGLGDESDNIAFSSIYLAHSSTSPLHLTPTISFQLLTIQPGTTVHWWAHPTGNNAEEEEPRTKICSVAQGIVKVKLCGQEFPVGPNGLFKVATGQDCELSSVCYGGAVLHVTCVSEGDE</sequence>
<feature type="region of interest" description="Disordered" evidence="1">
    <location>
        <begin position="586"/>
        <end position="732"/>
    </location>
</feature>
<dbReference type="Proteomes" id="UP001303160">
    <property type="component" value="Unassembled WGS sequence"/>
</dbReference>
<evidence type="ECO:0000313" key="2">
    <source>
        <dbReference type="EMBL" id="KAK4196764.1"/>
    </source>
</evidence>
<reference evidence="2" key="1">
    <citation type="journal article" date="2023" name="Mol. Phylogenet. Evol.">
        <title>Genome-scale phylogeny and comparative genomics of the fungal order Sordariales.</title>
        <authorList>
            <person name="Hensen N."/>
            <person name="Bonometti L."/>
            <person name="Westerberg I."/>
            <person name="Brannstrom I.O."/>
            <person name="Guillou S."/>
            <person name="Cros-Aarteil S."/>
            <person name="Calhoun S."/>
            <person name="Haridas S."/>
            <person name="Kuo A."/>
            <person name="Mondo S."/>
            <person name="Pangilinan J."/>
            <person name="Riley R."/>
            <person name="LaButti K."/>
            <person name="Andreopoulos B."/>
            <person name="Lipzen A."/>
            <person name="Chen C."/>
            <person name="Yan M."/>
            <person name="Daum C."/>
            <person name="Ng V."/>
            <person name="Clum A."/>
            <person name="Steindorff A."/>
            <person name="Ohm R.A."/>
            <person name="Martin F."/>
            <person name="Silar P."/>
            <person name="Natvig D.O."/>
            <person name="Lalanne C."/>
            <person name="Gautier V."/>
            <person name="Ament-Velasquez S.L."/>
            <person name="Kruys A."/>
            <person name="Hutchinson M.I."/>
            <person name="Powell A.J."/>
            <person name="Barry K."/>
            <person name="Miller A.N."/>
            <person name="Grigoriev I.V."/>
            <person name="Debuchy R."/>
            <person name="Gladieux P."/>
            <person name="Hiltunen Thoren M."/>
            <person name="Johannesson H."/>
        </authorList>
    </citation>
    <scope>NUCLEOTIDE SEQUENCE</scope>
    <source>
        <strain evidence="2">CBS 315.58</strain>
    </source>
</reference>
<feature type="compositionally biased region" description="Basic residues" evidence="1">
    <location>
        <begin position="531"/>
        <end position="541"/>
    </location>
</feature>
<feature type="compositionally biased region" description="Polar residues" evidence="1">
    <location>
        <begin position="233"/>
        <end position="242"/>
    </location>
</feature>
<feature type="compositionally biased region" description="Low complexity" evidence="1">
    <location>
        <begin position="17"/>
        <end position="27"/>
    </location>
</feature>
<evidence type="ECO:0000256" key="1">
    <source>
        <dbReference type="SAM" id="MobiDB-lite"/>
    </source>
</evidence>
<keyword evidence="3" id="KW-1185">Reference proteome</keyword>
<feature type="compositionally biased region" description="Basic and acidic residues" evidence="1">
    <location>
        <begin position="591"/>
        <end position="616"/>
    </location>
</feature>
<dbReference type="EMBL" id="MU863977">
    <property type="protein sequence ID" value="KAK4196764.1"/>
    <property type="molecule type" value="Genomic_DNA"/>
</dbReference>